<accession>A0A0E9QWC4</accession>
<reference evidence="1" key="1">
    <citation type="submission" date="2014-11" db="EMBL/GenBank/DDBJ databases">
        <authorList>
            <person name="Amaro Gonzalez C."/>
        </authorList>
    </citation>
    <scope>NUCLEOTIDE SEQUENCE</scope>
</reference>
<name>A0A0E9QWC4_ANGAN</name>
<proteinExistence type="predicted"/>
<dbReference type="EMBL" id="GBXM01088027">
    <property type="protein sequence ID" value="JAH20550.1"/>
    <property type="molecule type" value="Transcribed_RNA"/>
</dbReference>
<reference evidence="1" key="2">
    <citation type="journal article" date="2015" name="Fish Shellfish Immunol.">
        <title>Early steps in the European eel (Anguilla anguilla)-Vibrio vulnificus interaction in the gills: Role of the RtxA13 toxin.</title>
        <authorList>
            <person name="Callol A."/>
            <person name="Pajuelo D."/>
            <person name="Ebbesson L."/>
            <person name="Teles M."/>
            <person name="MacKenzie S."/>
            <person name="Amaro C."/>
        </authorList>
    </citation>
    <scope>NUCLEOTIDE SEQUENCE</scope>
</reference>
<evidence type="ECO:0000313" key="1">
    <source>
        <dbReference type="EMBL" id="JAH20550.1"/>
    </source>
</evidence>
<organism evidence="1">
    <name type="scientific">Anguilla anguilla</name>
    <name type="common">European freshwater eel</name>
    <name type="synonym">Muraena anguilla</name>
    <dbReference type="NCBI Taxonomy" id="7936"/>
    <lineage>
        <taxon>Eukaryota</taxon>
        <taxon>Metazoa</taxon>
        <taxon>Chordata</taxon>
        <taxon>Craniata</taxon>
        <taxon>Vertebrata</taxon>
        <taxon>Euteleostomi</taxon>
        <taxon>Actinopterygii</taxon>
        <taxon>Neopterygii</taxon>
        <taxon>Teleostei</taxon>
        <taxon>Anguilliformes</taxon>
        <taxon>Anguillidae</taxon>
        <taxon>Anguilla</taxon>
    </lineage>
</organism>
<sequence>MSPVWIQRVIDLFCSQSSRSQRAL</sequence>
<dbReference type="AlphaFoldDB" id="A0A0E9QWC4"/>
<protein>
    <submittedName>
        <fullName evidence="1">Uncharacterized protein</fullName>
    </submittedName>
</protein>